<organism evidence="10 11">
    <name type="scientific">Gouania willdenowi</name>
    <name type="common">Blunt-snouted clingfish</name>
    <name type="synonym">Lepadogaster willdenowi</name>
    <dbReference type="NCBI Taxonomy" id="441366"/>
    <lineage>
        <taxon>Eukaryota</taxon>
        <taxon>Metazoa</taxon>
        <taxon>Chordata</taxon>
        <taxon>Craniata</taxon>
        <taxon>Vertebrata</taxon>
        <taxon>Euteleostomi</taxon>
        <taxon>Actinopterygii</taxon>
        <taxon>Neopterygii</taxon>
        <taxon>Teleostei</taxon>
        <taxon>Neoteleostei</taxon>
        <taxon>Acanthomorphata</taxon>
        <taxon>Ovalentaria</taxon>
        <taxon>Blenniimorphae</taxon>
        <taxon>Blenniiformes</taxon>
        <taxon>Gobiesocoidei</taxon>
        <taxon>Gobiesocidae</taxon>
        <taxon>Gobiesocinae</taxon>
        <taxon>Gouania</taxon>
    </lineage>
</organism>
<dbReference type="CDD" id="cd14720">
    <property type="entry name" value="bZIP_NFE2-like"/>
    <property type="match status" value="1"/>
</dbReference>
<keyword evidence="4" id="KW-0010">Activator</keyword>
<reference evidence="10" key="1">
    <citation type="submission" date="2020-06" db="EMBL/GenBank/DDBJ databases">
        <authorList>
            <consortium name="Wellcome Sanger Institute Data Sharing"/>
        </authorList>
    </citation>
    <scope>NUCLEOTIDE SEQUENCE [LARGE SCALE GENOMIC DNA]</scope>
</reference>
<dbReference type="GeneID" id="114455517"/>
<dbReference type="GO" id="GO:0000978">
    <property type="term" value="F:RNA polymerase II cis-regulatory region sequence-specific DNA binding"/>
    <property type="evidence" value="ECO:0007669"/>
    <property type="project" value="InterPro"/>
</dbReference>
<evidence type="ECO:0000256" key="4">
    <source>
        <dbReference type="ARBA" id="ARBA00023159"/>
    </source>
</evidence>
<dbReference type="AlphaFoldDB" id="A0A8C5GZR9"/>
<dbReference type="GO" id="GO:0000981">
    <property type="term" value="F:DNA-binding transcription factor activity, RNA polymerase II-specific"/>
    <property type="evidence" value="ECO:0007669"/>
    <property type="project" value="TreeGrafter"/>
</dbReference>
<dbReference type="SMART" id="SM00338">
    <property type="entry name" value="BRLZ"/>
    <property type="match status" value="1"/>
</dbReference>
<dbReference type="InterPro" id="IPR004827">
    <property type="entry name" value="bZIP"/>
</dbReference>
<dbReference type="SUPFAM" id="SSF57959">
    <property type="entry name" value="Leucine zipper domain"/>
    <property type="match status" value="1"/>
</dbReference>
<evidence type="ECO:0000313" key="10">
    <source>
        <dbReference type="Ensembl" id="ENSGWIP00000037146.1"/>
    </source>
</evidence>
<keyword evidence="11" id="KW-1185">Reference proteome</keyword>
<evidence type="ECO:0000259" key="9">
    <source>
        <dbReference type="PROSITE" id="PS50217"/>
    </source>
</evidence>
<feature type="compositionally biased region" description="Low complexity" evidence="8">
    <location>
        <begin position="341"/>
        <end position="352"/>
    </location>
</feature>
<dbReference type="Gene3D" id="1.10.880.10">
    <property type="entry name" value="Transcription factor, Skn-1-like, DNA-binding domain"/>
    <property type="match status" value="1"/>
</dbReference>
<dbReference type="PANTHER" id="PTHR24411:SF3">
    <property type="entry name" value="NUCLEAR FACTOR ERYTHROID 2-RELATED FACTOR 2"/>
    <property type="match status" value="1"/>
</dbReference>
<gene>
    <name evidence="10" type="primary">nfe2l2a</name>
</gene>
<evidence type="ECO:0000256" key="5">
    <source>
        <dbReference type="ARBA" id="ARBA00023163"/>
    </source>
</evidence>
<dbReference type="Proteomes" id="UP000694680">
    <property type="component" value="Chromosome 21"/>
</dbReference>
<reference evidence="10" key="3">
    <citation type="submission" date="2025-09" db="UniProtKB">
        <authorList>
            <consortium name="Ensembl"/>
        </authorList>
    </citation>
    <scope>IDENTIFICATION</scope>
</reference>
<feature type="region of interest" description="Disordered" evidence="8">
    <location>
        <begin position="295"/>
        <end position="379"/>
    </location>
</feature>
<dbReference type="OrthoDB" id="7458135at2759"/>
<keyword evidence="6" id="KW-0539">Nucleus</keyword>
<dbReference type="PROSITE" id="PS00036">
    <property type="entry name" value="BZIP_BASIC"/>
    <property type="match status" value="1"/>
</dbReference>
<dbReference type="PANTHER" id="PTHR24411">
    <property type="entry name" value="NUCLEAR FACTOR ERYTHROID 2-RELATED FACTOR"/>
    <property type="match status" value="1"/>
</dbReference>
<evidence type="ECO:0000256" key="3">
    <source>
        <dbReference type="ARBA" id="ARBA00023125"/>
    </source>
</evidence>
<evidence type="ECO:0000256" key="8">
    <source>
        <dbReference type="SAM" id="MobiDB-lite"/>
    </source>
</evidence>
<dbReference type="SUPFAM" id="SSF47454">
    <property type="entry name" value="A DNA-binding domain in eukaryotic transcription factors"/>
    <property type="match status" value="1"/>
</dbReference>
<keyword evidence="5" id="KW-0804">Transcription</keyword>
<protein>
    <recommendedName>
        <fullName evidence="9">BZIP domain-containing protein</fullName>
    </recommendedName>
</protein>
<dbReference type="InterPro" id="IPR047167">
    <property type="entry name" value="NFE2-like"/>
</dbReference>
<name>A0A8C5GZR9_GOUWI</name>
<feature type="compositionally biased region" description="Polar residues" evidence="8">
    <location>
        <begin position="357"/>
        <end position="366"/>
    </location>
</feature>
<sequence length="603" mass="68267">MEVIHPSHQNMDQIDILWHQDIDLGARREVFDYNHRQKEHELRRQRELEEEKRRHSLLEQQKLLLAQLQLDEETGEYIPRPPPAAPLQPPAAPLEVTQNDGFSVEDRDAMVLDAYLQILAETFSVGSTESSPVCFDNLPVSTAVSSIMTPPEQPVLSPATFPPSQLPQLQRTTPDLEQAWMELLSLPELQQCLNMQMEEMTTYPVSNSPEVQNYSFYPVSDLTDAKRNSPKVDATEFINMFDGPVPSVALPNEFDQMKAEVPQLNVTFNAESLCDMFYPNTPLEETSCQQDFEGNKSTIMPEIPNKAPFTPMDMCSLSPGDESDGDKQNLEEAPDLDSGISSNASPNASSPAKSVYGSGSFSNSDSEMTDMDHNPRSAESDYSEMFSINFEPDDFDLTAPAYALTGPSQPNEESHKQLRLDLAEDSGHHDAPFTKDKQKKRFDVRLSRDEQKAKALNIPFTVDTIINLPVDDFSELMSKQQLNEAQLNLVRDIRRRGKNKVAAQNCRKRKMENICGLETELDSLKEEKERLQNEKSQNMKTMKEMKQQLNSLYLEVFTMLKDEKGNSYSPSEYSLQQSTDGTVFLLPRIKKTFRSVDNHSSTS</sequence>
<evidence type="ECO:0000313" key="11">
    <source>
        <dbReference type="Proteomes" id="UP000694680"/>
    </source>
</evidence>
<dbReference type="Pfam" id="PF03131">
    <property type="entry name" value="bZIP_Maf"/>
    <property type="match status" value="1"/>
</dbReference>
<feature type="domain" description="BZIP" evidence="9">
    <location>
        <begin position="489"/>
        <end position="552"/>
    </location>
</feature>
<reference evidence="10" key="2">
    <citation type="submission" date="2025-08" db="UniProtKB">
        <authorList>
            <consortium name="Ensembl"/>
        </authorList>
    </citation>
    <scope>IDENTIFICATION</scope>
</reference>
<evidence type="ECO:0000256" key="2">
    <source>
        <dbReference type="ARBA" id="ARBA00023015"/>
    </source>
</evidence>
<keyword evidence="7" id="KW-0175">Coiled coil</keyword>
<comment type="similarity">
    <text evidence="1">Belongs to the bZIP family. CNC subfamily.</text>
</comment>
<dbReference type="GO" id="GO:0034599">
    <property type="term" value="P:cellular response to oxidative stress"/>
    <property type="evidence" value="ECO:0007669"/>
    <property type="project" value="TreeGrafter"/>
</dbReference>
<dbReference type="Ensembl" id="ENSGWIT00000040455.1">
    <property type="protein sequence ID" value="ENSGWIP00000037146.1"/>
    <property type="gene ID" value="ENSGWIG00000019091.1"/>
</dbReference>
<evidence type="ECO:0000256" key="1">
    <source>
        <dbReference type="ARBA" id="ARBA00008157"/>
    </source>
</evidence>
<dbReference type="InterPro" id="IPR046347">
    <property type="entry name" value="bZIP_sf"/>
</dbReference>
<keyword evidence="2" id="KW-0805">Transcription regulation</keyword>
<accession>A0A8C5GZR9</accession>
<proteinExistence type="inferred from homology"/>
<evidence type="ECO:0000256" key="7">
    <source>
        <dbReference type="SAM" id="Coils"/>
    </source>
</evidence>
<dbReference type="FunFam" id="1.10.880.10:FF:000001">
    <property type="entry name" value="Nuclear factor erythroid 2-related factor 2"/>
    <property type="match status" value="1"/>
</dbReference>
<dbReference type="RefSeq" id="XP_028292624.1">
    <property type="nucleotide sequence ID" value="XM_028436823.1"/>
</dbReference>
<feature type="region of interest" description="Disordered" evidence="8">
    <location>
        <begin position="398"/>
        <end position="417"/>
    </location>
</feature>
<dbReference type="InterPro" id="IPR004826">
    <property type="entry name" value="bZIP_Maf"/>
</dbReference>
<dbReference type="CTD" id="360149"/>
<dbReference type="GO" id="GO:0005634">
    <property type="term" value="C:nucleus"/>
    <property type="evidence" value="ECO:0007669"/>
    <property type="project" value="UniProtKB-ARBA"/>
</dbReference>
<keyword evidence="3" id="KW-0238">DNA-binding</keyword>
<dbReference type="PROSITE" id="PS50217">
    <property type="entry name" value="BZIP"/>
    <property type="match status" value="1"/>
</dbReference>
<feature type="coiled-coil region" evidence="7">
    <location>
        <begin position="514"/>
        <end position="548"/>
    </location>
</feature>
<dbReference type="InterPro" id="IPR008917">
    <property type="entry name" value="TF_DNA-bd_sf"/>
</dbReference>
<evidence type="ECO:0000256" key="6">
    <source>
        <dbReference type="ARBA" id="ARBA00023242"/>
    </source>
</evidence>
<feature type="compositionally biased region" description="Basic and acidic residues" evidence="8">
    <location>
        <begin position="370"/>
        <end position="379"/>
    </location>
</feature>